<dbReference type="Pfam" id="PF07727">
    <property type="entry name" value="RVT_2"/>
    <property type="match status" value="2"/>
</dbReference>
<reference evidence="8 9" key="1">
    <citation type="submission" date="2024-01" db="EMBL/GenBank/DDBJ databases">
        <title>The genomes of 5 underutilized Papilionoideae crops provide insights into root nodulation and disease resistanc.</title>
        <authorList>
            <person name="Jiang F."/>
        </authorList>
    </citation>
    <scope>NUCLEOTIDE SEQUENCE [LARGE SCALE GENOMIC DNA]</scope>
    <source>
        <strain evidence="8">DUOXIRENSHENG_FW03</strain>
        <tissue evidence="8">Leaves</tissue>
    </source>
</reference>
<evidence type="ECO:0000313" key="8">
    <source>
        <dbReference type="EMBL" id="KAK7394381.1"/>
    </source>
</evidence>
<evidence type="ECO:0000313" key="9">
    <source>
        <dbReference type="Proteomes" id="UP001386955"/>
    </source>
</evidence>
<dbReference type="SMART" id="SM00343">
    <property type="entry name" value="ZnF_C2HC"/>
    <property type="match status" value="1"/>
</dbReference>
<dbReference type="Pfam" id="PF13976">
    <property type="entry name" value="gag_pre-integrs"/>
    <property type="match status" value="1"/>
</dbReference>
<name>A0AAN9SDN4_PSOTE</name>
<dbReference type="Pfam" id="PF00665">
    <property type="entry name" value="rve"/>
    <property type="match status" value="1"/>
</dbReference>
<dbReference type="InterPro" id="IPR036875">
    <property type="entry name" value="Znf_CCHC_sf"/>
</dbReference>
<dbReference type="InterPro" id="IPR012337">
    <property type="entry name" value="RNaseH-like_sf"/>
</dbReference>
<evidence type="ECO:0000256" key="1">
    <source>
        <dbReference type="ARBA" id="ARBA00022670"/>
    </source>
</evidence>
<dbReference type="Gene3D" id="3.30.420.10">
    <property type="entry name" value="Ribonuclease H-like superfamily/Ribonuclease H"/>
    <property type="match status" value="1"/>
</dbReference>
<evidence type="ECO:0000256" key="3">
    <source>
        <dbReference type="ARBA" id="ARBA00022750"/>
    </source>
</evidence>
<organism evidence="8 9">
    <name type="scientific">Psophocarpus tetragonolobus</name>
    <name type="common">Winged bean</name>
    <name type="synonym">Dolichos tetragonolobus</name>
    <dbReference type="NCBI Taxonomy" id="3891"/>
    <lineage>
        <taxon>Eukaryota</taxon>
        <taxon>Viridiplantae</taxon>
        <taxon>Streptophyta</taxon>
        <taxon>Embryophyta</taxon>
        <taxon>Tracheophyta</taxon>
        <taxon>Spermatophyta</taxon>
        <taxon>Magnoliopsida</taxon>
        <taxon>eudicotyledons</taxon>
        <taxon>Gunneridae</taxon>
        <taxon>Pentapetalae</taxon>
        <taxon>rosids</taxon>
        <taxon>fabids</taxon>
        <taxon>Fabales</taxon>
        <taxon>Fabaceae</taxon>
        <taxon>Papilionoideae</taxon>
        <taxon>50 kb inversion clade</taxon>
        <taxon>NPAAA clade</taxon>
        <taxon>indigoferoid/millettioid clade</taxon>
        <taxon>Phaseoleae</taxon>
        <taxon>Psophocarpus</taxon>
    </lineage>
</organism>
<dbReference type="InterPro" id="IPR001878">
    <property type="entry name" value="Znf_CCHC"/>
</dbReference>
<dbReference type="AlphaFoldDB" id="A0AAN9SDN4"/>
<keyword evidence="5" id="KW-0863">Zinc-finger</keyword>
<keyword evidence="9" id="KW-1185">Reference proteome</keyword>
<dbReference type="GO" id="GO:0008270">
    <property type="term" value="F:zinc ion binding"/>
    <property type="evidence" value="ECO:0007669"/>
    <property type="project" value="UniProtKB-KW"/>
</dbReference>
<dbReference type="Pfam" id="PF00098">
    <property type="entry name" value="zf-CCHC"/>
    <property type="match status" value="1"/>
</dbReference>
<accession>A0AAN9SDN4</accession>
<dbReference type="Pfam" id="PF22936">
    <property type="entry name" value="Pol_BBD"/>
    <property type="match status" value="1"/>
</dbReference>
<dbReference type="SUPFAM" id="SSF57756">
    <property type="entry name" value="Retrovirus zinc finger-like domains"/>
    <property type="match status" value="1"/>
</dbReference>
<dbReference type="InterPro" id="IPR025724">
    <property type="entry name" value="GAG-pre-integrase_dom"/>
</dbReference>
<dbReference type="Gene3D" id="4.10.60.10">
    <property type="entry name" value="Zinc finger, CCHC-type"/>
    <property type="match status" value="1"/>
</dbReference>
<dbReference type="InterPro" id="IPR054722">
    <property type="entry name" value="PolX-like_BBD"/>
</dbReference>
<dbReference type="GO" id="GO:0015074">
    <property type="term" value="P:DNA integration"/>
    <property type="evidence" value="ECO:0007669"/>
    <property type="project" value="InterPro"/>
</dbReference>
<dbReference type="GO" id="GO:0003676">
    <property type="term" value="F:nucleic acid binding"/>
    <property type="evidence" value="ECO:0007669"/>
    <property type="project" value="InterPro"/>
</dbReference>
<evidence type="ECO:0000259" key="6">
    <source>
        <dbReference type="PROSITE" id="PS50158"/>
    </source>
</evidence>
<keyword evidence="2" id="KW-0479">Metal-binding</keyword>
<dbReference type="GO" id="GO:0004190">
    <property type="term" value="F:aspartic-type endopeptidase activity"/>
    <property type="evidence" value="ECO:0007669"/>
    <property type="project" value="UniProtKB-KW"/>
</dbReference>
<dbReference type="PANTHER" id="PTHR42648">
    <property type="entry name" value="TRANSPOSASE, PUTATIVE-RELATED"/>
    <property type="match status" value="1"/>
</dbReference>
<keyword evidence="3" id="KW-0064">Aspartyl protease</keyword>
<dbReference type="GO" id="GO:0006508">
    <property type="term" value="P:proteolysis"/>
    <property type="evidence" value="ECO:0007669"/>
    <property type="project" value="UniProtKB-KW"/>
</dbReference>
<sequence length="1195" mass="137445">MYRYYNCNCNYNKYTQKHVIRKYRLDESYVDLKWQRSLNFIMKIQDPVCCFHLIEKSKICLQVVSEPAYMNLAGLSNNVIKFNGLNYADWSEQIQFQLGVLDLDMAIMMDEMPAAITETSTSDEKSLYEAWHRSNRLSLNLMRMSMAENVKPSMPKTENAKEFMKMIKEYSQSDITDKSIVGTLMSELTTKKFDWSQPIHEHVTGMANIAARLKSMGMEVNESFLVQFIMNSLPPEFGQFQVNYNTIKDKWNFQEIKAMLVQEEGRLKKMRDHSIHLTTHEGASFSKVKLGKKNKKDKAPMKVSKGGIQKDQKCFFCKKVGHFKKDCPKRKSWFEKKGTFYVSVSFEANIIEVPNNTWWLDSGATTHVSNIMQGFLSIQPIKGTEKYLYMGNKMKARIEGIGTYRLILDTGYCLNVEKCLYVPGCARNLISVAKLDYLGFNFRIENGIFHLYKLSYYYGSGTLLDGLYRLNLDVNFSESLFNVEHVVDRNCSAGKECSAFLWHKRLGHISKERMLRLVKNEILPQLDFDDWDVCIDCIKGKQTKHISKYPATRSSQLLELIHTDICGPFDIKSWSGEKYFIFFIDDFSRYCYIYLLHEKSQSVNALEVFINKVERQLDRKVKVVRSDRGGEYYGTTDESGQCPGPFAKYLESQGICAQYTMPEVRLYNPHEKKLDARTISGYFIGYPEKSKGYKFYCPNHSTRIVESGNARFIENGQFSGSEESRIVDIQEHTDSVSTSNVSSEVVIPIVVSQSHNKQRQQVNVPIPQNEHINVEPIDNEQVTNEQLINEQLIEEPQEAALRRSVRQKRPAISNDYVVYSVEHECDLSIDEDPVSFRQAMESNNSVNWLNAMKEELKSMDDNKVWDLVELPNGSKRVGCKWVFKTKHDSKGNIERYKARLVAKGFTQKDGIDYKETLSPVSKKDSLRIVLALVAHYDLELHQMDVKTAFLNGDLEEEVYMDQPEGFTISGKENLNTVDRCIYIKVSGSKFVILVLYVNDILLAANDIGMLHDVKKFLSNNFEMKDMNEASYVIGIEIFRDRSQGLLSLSQKGYINKVLERFKMEKCSPGIVPIQKGDKFSQMQCPKNDLERKAMESIPYASVVGSLMYAQTCTRPDISFAVGMLGRYQSNPGMDHWKAAKKVLRYLQGTKEYMLTYRKSDHLEVIGYSDSDYAGCVDSRKSTFGYVYLLARGAIS</sequence>
<keyword evidence="5" id="KW-0862">Zinc</keyword>
<dbReference type="InterPro" id="IPR039537">
    <property type="entry name" value="Retrotran_Ty1/copia-like"/>
</dbReference>
<dbReference type="InterPro" id="IPR001584">
    <property type="entry name" value="Integrase_cat-core"/>
</dbReference>
<dbReference type="InterPro" id="IPR036397">
    <property type="entry name" value="RNaseH_sf"/>
</dbReference>
<dbReference type="InterPro" id="IPR043502">
    <property type="entry name" value="DNA/RNA_pol_sf"/>
</dbReference>
<comment type="caution">
    <text evidence="8">The sequence shown here is derived from an EMBL/GenBank/DDBJ whole genome shotgun (WGS) entry which is preliminary data.</text>
</comment>
<evidence type="ECO:0000259" key="7">
    <source>
        <dbReference type="PROSITE" id="PS50994"/>
    </source>
</evidence>
<dbReference type="InterPro" id="IPR013103">
    <property type="entry name" value="RVT_2"/>
</dbReference>
<dbReference type="PROSITE" id="PS50158">
    <property type="entry name" value="ZF_CCHC"/>
    <property type="match status" value="1"/>
</dbReference>
<gene>
    <name evidence="8" type="ORF">VNO78_14907</name>
</gene>
<evidence type="ECO:0000256" key="5">
    <source>
        <dbReference type="PROSITE-ProRule" id="PRU00047"/>
    </source>
</evidence>
<evidence type="ECO:0000256" key="4">
    <source>
        <dbReference type="ARBA" id="ARBA00022801"/>
    </source>
</evidence>
<dbReference type="Pfam" id="PF14223">
    <property type="entry name" value="Retrotran_gag_2"/>
    <property type="match status" value="1"/>
</dbReference>
<dbReference type="PANTHER" id="PTHR42648:SF28">
    <property type="entry name" value="TRANSPOSON-ENCODED PROTEIN WITH RIBONUCLEASE H-LIKE AND RETROVIRUS ZINC FINGER-LIKE DOMAINS"/>
    <property type="match status" value="1"/>
</dbReference>
<feature type="domain" description="Integrase catalytic" evidence="7">
    <location>
        <begin position="546"/>
        <end position="679"/>
    </location>
</feature>
<evidence type="ECO:0008006" key="10">
    <source>
        <dbReference type="Google" id="ProtNLM"/>
    </source>
</evidence>
<dbReference type="EMBL" id="JAYMYS010000004">
    <property type="protein sequence ID" value="KAK7394381.1"/>
    <property type="molecule type" value="Genomic_DNA"/>
</dbReference>
<dbReference type="SUPFAM" id="SSF56672">
    <property type="entry name" value="DNA/RNA polymerases"/>
    <property type="match status" value="1"/>
</dbReference>
<dbReference type="InterPro" id="IPR057670">
    <property type="entry name" value="SH3_retrovirus"/>
</dbReference>
<keyword evidence="1" id="KW-0645">Protease</keyword>
<dbReference type="Proteomes" id="UP001386955">
    <property type="component" value="Unassembled WGS sequence"/>
</dbReference>
<protein>
    <recommendedName>
        <fullName evidence="10">Retrovirus-related Pol polyprotein from transposon TNT 1-94</fullName>
    </recommendedName>
</protein>
<dbReference type="PROSITE" id="PS50994">
    <property type="entry name" value="INTEGRASE"/>
    <property type="match status" value="1"/>
</dbReference>
<proteinExistence type="predicted"/>
<dbReference type="SUPFAM" id="SSF53098">
    <property type="entry name" value="Ribonuclease H-like"/>
    <property type="match status" value="1"/>
</dbReference>
<evidence type="ECO:0000256" key="2">
    <source>
        <dbReference type="ARBA" id="ARBA00022723"/>
    </source>
</evidence>
<feature type="domain" description="CCHC-type" evidence="6">
    <location>
        <begin position="313"/>
        <end position="329"/>
    </location>
</feature>
<keyword evidence="4" id="KW-0378">Hydrolase</keyword>
<dbReference type="Pfam" id="PF25597">
    <property type="entry name" value="SH3_retrovirus"/>
    <property type="match status" value="1"/>
</dbReference>